<dbReference type="SUPFAM" id="SSF52799">
    <property type="entry name" value="(Phosphotyrosine protein) phosphatases II"/>
    <property type="match status" value="1"/>
</dbReference>
<name>A0A8H7AIP2_9EURO</name>
<dbReference type="GO" id="GO:0043409">
    <property type="term" value="P:negative regulation of MAPK cascade"/>
    <property type="evidence" value="ECO:0007669"/>
    <property type="project" value="TreeGrafter"/>
</dbReference>
<dbReference type="GO" id="GO:0004725">
    <property type="term" value="F:protein tyrosine phosphatase activity"/>
    <property type="evidence" value="ECO:0007669"/>
    <property type="project" value="UniProtKB-EC"/>
</dbReference>
<dbReference type="OrthoDB" id="2017893at2759"/>
<evidence type="ECO:0000256" key="1">
    <source>
        <dbReference type="ARBA" id="ARBA00008601"/>
    </source>
</evidence>
<keyword evidence="4" id="KW-0904">Protein phosphatase</keyword>
<dbReference type="EMBL" id="JAACFV010000036">
    <property type="protein sequence ID" value="KAF7509823.1"/>
    <property type="molecule type" value="Genomic_DNA"/>
</dbReference>
<dbReference type="PROSITE" id="PS00383">
    <property type="entry name" value="TYR_PHOSPHATASE_1"/>
    <property type="match status" value="1"/>
</dbReference>
<evidence type="ECO:0000256" key="2">
    <source>
        <dbReference type="ARBA" id="ARBA00013064"/>
    </source>
</evidence>
<dbReference type="GO" id="GO:0005737">
    <property type="term" value="C:cytoplasm"/>
    <property type="evidence" value="ECO:0007669"/>
    <property type="project" value="TreeGrafter"/>
</dbReference>
<feature type="domain" description="Tyrosine specific protein phosphatases" evidence="5">
    <location>
        <begin position="100"/>
        <end position="130"/>
    </location>
</feature>
<reference evidence="6" key="1">
    <citation type="submission" date="2020-02" db="EMBL/GenBank/DDBJ databases">
        <authorList>
            <person name="Palmer J.M."/>
        </authorList>
    </citation>
    <scope>NUCLEOTIDE SEQUENCE</scope>
    <source>
        <strain evidence="6">EPUS1.4</strain>
        <tissue evidence="6">Thallus</tissue>
    </source>
</reference>
<dbReference type="Proteomes" id="UP000606974">
    <property type="component" value="Unassembled WGS sequence"/>
</dbReference>
<proteinExistence type="inferred from homology"/>
<dbReference type="SMART" id="SM00195">
    <property type="entry name" value="DSPc"/>
    <property type="match status" value="1"/>
</dbReference>
<gene>
    <name evidence="6" type="ORF">GJ744_007334</name>
</gene>
<protein>
    <recommendedName>
        <fullName evidence="2">protein-tyrosine-phosphatase</fullName>
        <ecNumber evidence="2">3.1.3.48</ecNumber>
    </recommendedName>
</protein>
<evidence type="ECO:0000259" key="5">
    <source>
        <dbReference type="PROSITE" id="PS50056"/>
    </source>
</evidence>
<dbReference type="PANTHER" id="PTHR10159">
    <property type="entry name" value="DUAL SPECIFICITY PROTEIN PHOSPHATASE"/>
    <property type="match status" value="1"/>
</dbReference>
<keyword evidence="3" id="KW-0378">Hydrolase</keyword>
<dbReference type="EC" id="3.1.3.48" evidence="2"/>
<dbReference type="InterPro" id="IPR020422">
    <property type="entry name" value="TYR_PHOSPHATASE_DUAL_dom"/>
</dbReference>
<dbReference type="PANTHER" id="PTHR10159:SF519">
    <property type="entry name" value="DUAL SPECIFICITY PROTEIN PHOSPHATASE MPK3"/>
    <property type="match status" value="1"/>
</dbReference>
<keyword evidence="7" id="KW-1185">Reference proteome</keyword>
<evidence type="ECO:0000313" key="7">
    <source>
        <dbReference type="Proteomes" id="UP000606974"/>
    </source>
</evidence>
<organism evidence="6 7">
    <name type="scientific">Endocarpon pusillum</name>
    <dbReference type="NCBI Taxonomy" id="364733"/>
    <lineage>
        <taxon>Eukaryota</taxon>
        <taxon>Fungi</taxon>
        <taxon>Dikarya</taxon>
        <taxon>Ascomycota</taxon>
        <taxon>Pezizomycotina</taxon>
        <taxon>Eurotiomycetes</taxon>
        <taxon>Chaetothyriomycetidae</taxon>
        <taxon>Verrucariales</taxon>
        <taxon>Verrucariaceae</taxon>
        <taxon>Endocarpon</taxon>
    </lineage>
</organism>
<dbReference type="InterPro" id="IPR000387">
    <property type="entry name" value="Tyr_Pase_dom"/>
</dbReference>
<comment type="caution">
    <text evidence="6">The sequence shown here is derived from an EMBL/GenBank/DDBJ whole genome shotgun (WGS) entry which is preliminary data.</text>
</comment>
<dbReference type="Pfam" id="PF00782">
    <property type="entry name" value="DSPc"/>
    <property type="match status" value="1"/>
</dbReference>
<dbReference type="InterPro" id="IPR016130">
    <property type="entry name" value="Tyr_Pase_AS"/>
</dbReference>
<comment type="similarity">
    <text evidence="1">Belongs to the protein-tyrosine phosphatase family. Non-receptor class dual specificity subfamily.</text>
</comment>
<dbReference type="Gene3D" id="3.90.190.10">
    <property type="entry name" value="Protein tyrosine phosphatase superfamily"/>
    <property type="match status" value="1"/>
</dbReference>
<dbReference type="AlphaFoldDB" id="A0A8H7AIP2"/>
<evidence type="ECO:0000256" key="3">
    <source>
        <dbReference type="ARBA" id="ARBA00022801"/>
    </source>
</evidence>
<dbReference type="InterPro" id="IPR000340">
    <property type="entry name" value="Dual-sp_phosphatase_cat-dom"/>
</dbReference>
<dbReference type="PROSITE" id="PS50056">
    <property type="entry name" value="TYR_PHOSPHATASE_2"/>
    <property type="match status" value="1"/>
</dbReference>
<sequence>MEVSLLDKVPGSNLYIGGFLSLRRPKALAKCKITHIISVLDWKFADDSPLIRGYQHFHIPIEDNDDANLIEWFPKSNAFIERGLNYWQHGIQDPGANASEDGDAGRSSGVLVHCAMGKSRSATIVIAYLLWKSHRRNPSASSAPTLNTIPPPKLT</sequence>
<evidence type="ECO:0000313" key="6">
    <source>
        <dbReference type="EMBL" id="KAF7509823.1"/>
    </source>
</evidence>
<dbReference type="InterPro" id="IPR029021">
    <property type="entry name" value="Prot-tyrosine_phosphatase-like"/>
</dbReference>
<evidence type="ECO:0000256" key="4">
    <source>
        <dbReference type="ARBA" id="ARBA00022912"/>
    </source>
</evidence>
<accession>A0A8H7AIP2</accession>